<evidence type="ECO:0000256" key="6">
    <source>
        <dbReference type="ARBA" id="ARBA00023163"/>
    </source>
</evidence>
<dbReference type="KEGG" id="hav:AT03_03980"/>
<dbReference type="Pfam" id="PF01845">
    <property type="entry name" value="CcdB"/>
    <property type="match status" value="1"/>
</dbReference>
<keyword evidence="5" id="KW-0805">Transcription regulation</keyword>
<dbReference type="OrthoDB" id="9813510at2"/>
<dbReference type="InterPro" id="IPR002712">
    <property type="entry name" value="CcdB"/>
</dbReference>
<accession>A0A097QYT2</accession>
<dbReference type="PATRIC" id="fig|1453496.5.peg.792"/>
<protein>
    <recommendedName>
        <fullName evidence="2">Toxin CcdB</fullName>
    </recommendedName>
    <alternativeName>
        <fullName evidence="8">Cytotoxic protein CcdB</fullName>
    </alternativeName>
    <alternativeName>
        <fullName evidence="7">Protein LetD</fullName>
    </alternativeName>
</protein>
<proteinExistence type="inferred from homology"/>
<dbReference type="EMBL" id="CP009706">
    <property type="protein sequence ID" value="AIU71638.1"/>
    <property type="molecule type" value="Genomic_DNA"/>
</dbReference>
<dbReference type="eggNOG" id="ENOG5032YCB">
    <property type="taxonomic scope" value="Bacteria"/>
</dbReference>
<keyword evidence="10" id="KW-1185">Reference proteome</keyword>
<organism evidence="9 10">
    <name type="scientific">Hafnia alvei FB1</name>
    <dbReference type="NCBI Taxonomy" id="1453496"/>
    <lineage>
        <taxon>Bacteria</taxon>
        <taxon>Pseudomonadati</taxon>
        <taxon>Pseudomonadota</taxon>
        <taxon>Gammaproteobacteria</taxon>
        <taxon>Enterobacterales</taxon>
        <taxon>Hafniaceae</taxon>
        <taxon>Hafnia</taxon>
    </lineage>
</organism>
<evidence type="ECO:0000256" key="1">
    <source>
        <dbReference type="ARBA" id="ARBA00005230"/>
    </source>
</evidence>
<keyword evidence="4" id="KW-1277">Toxin-antitoxin system</keyword>
<evidence type="ECO:0000256" key="4">
    <source>
        <dbReference type="ARBA" id="ARBA00022649"/>
    </source>
</evidence>
<gene>
    <name evidence="9" type="ORF">AT03_03980</name>
</gene>
<evidence type="ECO:0000256" key="5">
    <source>
        <dbReference type="ARBA" id="ARBA00023015"/>
    </source>
</evidence>
<evidence type="ECO:0000313" key="9">
    <source>
        <dbReference type="EMBL" id="AIU71638.1"/>
    </source>
</evidence>
<dbReference type="GO" id="GO:0008657">
    <property type="term" value="F:DNA topoisomerase type II (double strand cut, ATP-hydrolyzing) inhibitor activity"/>
    <property type="evidence" value="ECO:0007669"/>
    <property type="project" value="InterPro"/>
</dbReference>
<dbReference type="InterPro" id="IPR011067">
    <property type="entry name" value="Plasmid_toxin/cell-grow_inhib"/>
</dbReference>
<evidence type="ECO:0000256" key="7">
    <source>
        <dbReference type="ARBA" id="ARBA00029628"/>
    </source>
</evidence>
<evidence type="ECO:0000256" key="3">
    <source>
        <dbReference type="ARBA" id="ARBA00022491"/>
    </source>
</evidence>
<dbReference type="SUPFAM" id="SSF50118">
    <property type="entry name" value="Cell growth inhibitor/plasmid maintenance toxic component"/>
    <property type="match status" value="1"/>
</dbReference>
<keyword evidence="3" id="KW-0678">Repressor</keyword>
<sequence>MSQFAVYKNRDRASAKRFPYLLDVQHDFLSSLATRMVIPLGLKTTSSLAEQERLILSFKIEEHEVLLMTPQMAGVALSQLGDQVDDLGYCRDDIVGAMDFLIFGY</sequence>
<name>A0A097QYT2_HAFAL</name>
<dbReference type="RefSeq" id="WP_025799034.1">
    <property type="nucleotide sequence ID" value="NZ_CP009706.1"/>
</dbReference>
<dbReference type="HOGENOM" id="CLU_158043_1_1_6"/>
<evidence type="ECO:0000256" key="2">
    <source>
        <dbReference type="ARBA" id="ARBA00015075"/>
    </source>
</evidence>
<evidence type="ECO:0000256" key="8">
    <source>
        <dbReference type="ARBA" id="ARBA00033135"/>
    </source>
</evidence>
<reference evidence="9 10" key="1">
    <citation type="journal article" date="2014" name="Gut Pathog.">
        <title>Gene clusters of Hafnia alvei strain FB1 important in survival and pathogenesis: a draft genome perspective.</title>
        <authorList>
            <person name="Tan J.Y."/>
            <person name="Yin W.F."/>
            <person name="Chan K.G."/>
        </authorList>
    </citation>
    <scope>NUCLEOTIDE SEQUENCE [LARGE SCALE GENOMIC DNA]</scope>
    <source>
        <strain evidence="9 10">FB1</strain>
    </source>
</reference>
<dbReference type="AlphaFoldDB" id="A0A097QYT2"/>
<keyword evidence="6" id="KW-0804">Transcription</keyword>
<dbReference type="GO" id="GO:0006276">
    <property type="term" value="P:plasmid maintenance"/>
    <property type="evidence" value="ECO:0007669"/>
    <property type="project" value="InterPro"/>
</dbReference>
<comment type="similarity">
    <text evidence="1">Belongs to the CcdB toxin family.</text>
</comment>
<dbReference type="Gene3D" id="2.30.30.110">
    <property type="match status" value="1"/>
</dbReference>
<evidence type="ECO:0000313" key="10">
    <source>
        <dbReference type="Proteomes" id="UP000029986"/>
    </source>
</evidence>
<dbReference type="Proteomes" id="UP000029986">
    <property type="component" value="Chromosome"/>
</dbReference>